<reference evidence="1" key="1">
    <citation type="submission" date="2021-02" db="EMBL/GenBank/DDBJ databases">
        <authorList>
            <person name="Nowell W R."/>
        </authorList>
    </citation>
    <scope>NUCLEOTIDE SEQUENCE</scope>
</reference>
<gene>
    <name evidence="1" type="ORF">OTI717_LOCUS43677</name>
</gene>
<accession>A0A820LH02</accession>
<dbReference type="Proteomes" id="UP000663823">
    <property type="component" value="Unassembled WGS sequence"/>
</dbReference>
<name>A0A820LH02_9BILA</name>
<dbReference type="EMBL" id="CAJOAX010065101">
    <property type="protein sequence ID" value="CAF4355092.1"/>
    <property type="molecule type" value="Genomic_DNA"/>
</dbReference>
<evidence type="ECO:0000313" key="1">
    <source>
        <dbReference type="EMBL" id="CAF4355092.1"/>
    </source>
</evidence>
<organism evidence="1 2">
    <name type="scientific">Rotaria sordida</name>
    <dbReference type="NCBI Taxonomy" id="392033"/>
    <lineage>
        <taxon>Eukaryota</taxon>
        <taxon>Metazoa</taxon>
        <taxon>Spiralia</taxon>
        <taxon>Gnathifera</taxon>
        <taxon>Rotifera</taxon>
        <taxon>Eurotatoria</taxon>
        <taxon>Bdelloidea</taxon>
        <taxon>Philodinida</taxon>
        <taxon>Philodinidae</taxon>
        <taxon>Rotaria</taxon>
    </lineage>
</organism>
<protein>
    <submittedName>
        <fullName evidence="1">Uncharacterized protein</fullName>
    </submittedName>
</protein>
<evidence type="ECO:0000313" key="2">
    <source>
        <dbReference type="Proteomes" id="UP000663823"/>
    </source>
</evidence>
<feature type="non-terminal residue" evidence="1">
    <location>
        <position position="1"/>
    </location>
</feature>
<sequence>ACGYLTTDDGSVYIK</sequence>
<proteinExistence type="predicted"/>
<comment type="caution">
    <text evidence="1">The sequence shown here is derived from an EMBL/GenBank/DDBJ whole genome shotgun (WGS) entry which is preliminary data.</text>
</comment>